<dbReference type="STRING" id="693977.Deipr_0651"/>
<sequence>MSTPLYTPVPRASRALPAGALWGALGIALGAFGAHTLSGRLSAGDLAIFETGVRYQMYAALALLALGAAGYGGWPVRLLLLGSLIFSLSLYLLVGLNVRWLGAVTPIGGVLMIAGLVWLALLSLRR</sequence>
<dbReference type="PANTHER" id="PTHR43461">
    <property type="entry name" value="TRANSMEMBRANE PROTEIN 256"/>
    <property type="match status" value="1"/>
</dbReference>
<reference evidence="8" key="1">
    <citation type="submission" date="2011-02" db="EMBL/GenBank/DDBJ databases">
        <title>The complete sequence of chromosome of Deinococcus proteolyticus DSM 20540.</title>
        <authorList>
            <consortium name="US DOE Joint Genome Institute (JGI-PGF)"/>
            <person name="Lucas S."/>
            <person name="Copeland A."/>
            <person name="Lapidus A."/>
            <person name="Bruce D."/>
            <person name="Goodwin L."/>
            <person name="Pitluck S."/>
            <person name="Kyrpides N."/>
            <person name="Mavromatis K."/>
            <person name="Pagani I."/>
            <person name="Ivanova N."/>
            <person name="Ovchinnikova G."/>
            <person name="Zeytun A."/>
            <person name="Detter J.C."/>
            <person name="Han C."/>
            <person name="Land M."/>
            <person name="Hauser L."/>
            <person name="Markowitz V."/>
            <person name="Cheng J.-F."/>
            <person name="Hugenholtz P."/>
            <person name="Woyke T."/>
            <person name="Wu D."/>
            <person name="Pukall R."/>
            <person name="Steenblock K."/>
            <person name="Brambilla E."/>
            <person name="Klenk H.-P."/>
            <person name="Eisen J.A."/>
        </authorList>
    </citation>
    <scope>NUCLEOTIDE SEQUENCE [LARGE SCALE GENOMIC DNA]</scope>
    <source>
        <strain evidence="8">ATCC 35074 / DSM 20540 / JCM 6276 / NBRC 101906 / NCIMB 13154 / VKM Ac-1939 / CCM 2703 / MRP</strain>
    </source>
</reference>
<feature type="transmembrane region" description="Helical" evidence="6">
    <location>
        <begin position="53"/>
        <end position="71"/>
    </location>
</feature>
<gene>
    <name evidence="7" type="ordered locus">Deipr_0651</name>
</gene>
<dbReference type="Pfam" id="PF04241">
    <property type="entry name" value="DUF423"/>
    <property type="match status" value="1"/>
</dbReference>
<evidence type="ECO:0000256" key="4">
    <source>
        <dbReference type="ARBA" id="ARBA00022989"/>
    </source>
</evidence>
<keyword evidence="4 6" id="KW-1133">Transmembrane helix</keyword>
<comment type="similarity">
    <text evidence="2">Belongs to the UPF0382 family.</text>
</comment>
<dbReference type="GO" id="GO:0005886">
    <property type="term" value="C:plasma membrane"/>
    <property type="evidence" value="ECO:0007669"/>
    <property type="project" value="TreeGrafter"/>
</dbReference>
<evidence type="ECO:0000313" key="7">
    <source>
        <dbReference type="EMBL" id="ADY25812.1"/>
    </source>
</evidence>
<accession>F0RLA8</accession>
<evidence type="ECO:0000256" key="3">
    <source>
        <dbReference type="ARBA" id="ARBA00022692"/>
    </source>
</evidence>
<evidence type="ECO:0000256" key="2">
    <source>
        <dbReference type="ARBA" id="ARBA00009694"/>
    </source>
</evidence>
<dbReference type="Proteomes" id="UP000007718">
    <property type="component" value="Chromosome"/>
</dbReference>
<protein>
    <recommendedName>
        <fullName evidence="9">DUF423 domain-containing protein</fullName>
    </recommendedName>
</protein>
<dbReference type="HOGENOM" id="CLU_096548_3_1_0"/>
<keyword evidence="5 6" id="KW-0472">Membrane</keyword>
<evidence type="ECO:0000256" key="1">
    <source>
        <dbReference type="ARBA" id="ARBA00004141"/>
    </source>
</evidence>
<organism evidence="7 8">
    <name type="scientific">Deinococcus proteolyticus (strain ATCC 35074 / DSM 20540 / JCM 6276 / NBRC 101906 / NCIMB 13154 / VKM Ac-1939 / CCM 2703 / MRP)</name>
    <dbReference type="NCBI Taxonomy" id="693977"/>
    <lineage>
        <taxon>Bacteria</taxon>
        <taxon>Thermotogati</taxon>
        <taxon>Deinococcota</taxon>
        <taxon>Deinococci</taxon>
        <taxon>Deinococcales</taxon>
        <taxon>Deinococcaceae</taxon>
        <taxon>Deinococcus</taxon>
    </lineage>
</organism>
<dbReference type="OrthoDB" id="9802121at2"/>
<evidence type="ECO:0000256" key="6">
    <source>
        <dbReference type="SAM" id="Phobius"/>
    </source>
</evidence>
<dbReference type="eggNOG" id="COG2363">
    <property type="taxonomic scope" value="Bacteria"/>
</dbReference>
<dbReference type="KEGG" id="dpt:Deipr_0651"/>
<reference evidence="7 8" key="2">
    <citation type="journal article" date="2012" name="Stand. Genomic Sci.">
        <title>Complete genome sequence of the orange-red pigmented, radioresistant Deinococcus proteolyticus type strain (MRP(T)).</title>
        <authorList>
            <person name="Copeland A."/>
            <person name="Zeytun A."/>
            <person name="Yassawong M."/>
            <person name="Nolan M."/>
            <person name="Lucas S."/>
            <person name="Hammon N."/>
            <person name="Deshpande S."/>
            <person name="Cheng J.F."/>
            <person name="Han C."/>
            <person name="Tapia R."/>
            <person name="Goodwin L.A."/>
            <person name="Pitluck S."/>
            <person name="Mavromatis K."/>
            <person name="Liolios K."/>
            <person name="Pagani I."/>
            <person name="Ivanova N."/>
            <person name="Mikhailova N."/>
            <person name="Pati A."/>
            <person name="Chen A."/>
            <person name="Palaniappan K."/>
            <person name="Land M."/>
            <person name="Hauser L."/>
            <person name="Jeffries C.D."/>
            <person name="Brambilla E.M."/>
            <person name="Rohde M."/>
            <person name="Sikorski J."/>
            <person name="Pukall R."/>
            <person name="Goker M."/>
            <person name="Detter J.C."/>
            <person name="Woyke T."/>
            <person name="Bristow J."/>
            <person name="Eisen J.A."/>
            <person name="Markowitz V."/>
            <person name="Hugenholtz P."/>
            <person name="Kyrpides N.C."/>
            <person name="Klenk H.P."/>
            <person name="Lapidus A."/>
        </authorList>
    </citation>
    <scope>NUCLEOTIDE SEQUENCE [LARGE SCALE GENOMIC DNA]</scope>
    <source>
        <strain evidence="8">ATCC 35074 / DSM 20540 / JCM 6276 / NBRC 101906 / NCIMB 13154 / VKM Ac-1939 / CCM 2703 / MRP</strain>
    </source>
</reference>
<dbReference type="InterPro" id="IPR006696">
    <property type="entry name" value="DUF423"/>
</dbReference>
<dbReference type="AlphaFoldDB" id="F0RLA8"/>
<keyword evidence="3 6" id="KW-0812">Transmembrane</keyword>
<comment type="subcellular location">
    <subcellularLocation>
        <location evidence="1">Membrane</location>
        <topology evidence="1">Multi-pass membrane protein</topology>
    </subcellularLocation>
</comment>
<feature type="transmembrane region" description="Helical" evidence="6">
    <location>
        <begin position="100"/>
        <end position="124"/>
    </location>
</feature>
<dbReference type="EMBL" id="CP002536">
    <property type="protein sequence ID" value="ADY25812.1"/>
    <property type="molecule type" value="Genomic_DNA"/>
</dbReference>
<evidence type="ECO:0008006" key="9">
    <source>
        <dbReference type="Google" id="ProtNLM"/>
    </source>
</evidence>
<evidence type="ECO:0000313" key="8">
    <source>
        <dbReference type="Proteomes" id="UP000007718"/>
    </source>
</evidence>
<evidence type="ECO:0000256" key="5">
    <source>
        <dbReference type="ARBA" id="ARBA00023136"/>
    </source>
</evidence>
<dbReference type="RefSeq" id="WP_013614421.1">
    <property type="nucleotide sequence ID" value="NC_015161.1"/>
</dbReference>
<proteinExistence type="inferred from homology"/>
<keyword evidence="8" id="KW-1185">Reference proteome</keyword>
<name>F0RLA8_DEIPM</name>
<dbReference type="PANTHER" id="PTHR43461:SF1">
    <property type="entry name" value="TRANSMEMBRANE PROTEIN 256"/>
    <property type="match status" value="1"/>
</dbReference>